<feature type="region of interest" description="Disordered" evidence="7">
    <location>
        <begin position="693"/>
        <end position="732"/>
    </location>
</feature>
<sequence>MAAMIVSSAAAVVVKTFTLRRRQNRRILCDPEGILGPPQRGHIARLDLKRRLEKDAVSREAFDRQLREEREQRRKRREARVVPETTEGLIEYFLDTEARDIEVEIGRLRPRLDKEFFDHLRVELGQLRFAVNRTTEMEDRLIELEAMQKVLQEGTEAYDKMQTDLVSAKERLMKILQSKDKKSTLLEMVERNELNRSILALLDENIASAISNNQKEAAAFMEDVRSTILKYMTEIMVVMRRHARPESNNAARLKLYRAAEAEIGSRVFPLPAPPPAPMPSVGARRSTRVYVAKASSASAAANACGDGDSRVLRSGKRSASWKNRDEWLGAFGGDATPDLRWWQGEEVEKRDLGGLTVRSETEARAGAVVTESPEFHVPNDNLDSPQGKRFGIVYRRKRQRQLQSSSVLSSLSAGDGTAEIDRRFGLVYSRKGRRKRLKVAPLYEGIKREPANVDMDPVETSMKRRVSKRDITVAVSALNFAKKIGIMEDSLCTCIGGPVVLLLVVELSCLGSSLFFSRLLIAILRWTRRATVSVREFAFFLLSGSLASVFSQQGVHVLPIRWHRDNNLFTNALPSFGLCKIYGARLSAPLVWLDFSALPSYFRSLHVSMLVGSLYLPCVLKRHSMHSHPDPSAMVDTGQTISHTLEEAGYLGTKLSGILVIEKHNSKNDAYKSITRNTTIFCGSRLNKLRRKRSSSRFFRSRNPSLMSSHPEAPLSLHTSQSGSSSSSEAEAGFLPNPMIRPLFIEVPDACAEDLFSCKDDSDVSTPVSFRQKLRKSAKKSPVEQNRELKSALAEVKQNIDSVHCNANVLVTDADRCWREEGFEVMLMLASKEWCIAVKSQGEVRYLHRPLDMRPCFVNRFTHAYMWAGDGRWKLEFSDRWDWLVFKELHMECRERNMQMSSRMIPVPVFKKVPGYEDDAGATFVRPDVYIRMMDDEVHRALSSKIARYDMDSGDEQWLIKYNSSIPHIETREFVDITKDNFEKIIYAMEKDAYSNVDDVFDKEKALDLYQHFGRREMLNAIYDYWIRKRNKRHAALVRAFQGPPLRRVQLAHKPFLRKKRSIKRQRVQTPRAKPEVISQAGTNVEDLQRVQEAENAANRAVEFAIHLRNRAQMLMANAELSVYKSLMALRIAESMGASDAPDLASFILD</sequence>
<comment type="similarity">
    <text evidence="2 6">Belongs to the enhancer of polycomb family.</text>
</comment>
<keyword evidence="4 6" id="KW-0804">Transcription</keyword>
<dbReference type="PANTHER" id="PTHR14898">
    <property type="entry name" value="ENHANCER OF POLYCOMB"/>
    <property type="match status" value="1"/>
</dbReference>
<gene>
    <name evidence="9" type="ORF">MUK42_05410</name>
</gene>
<name>A0A9E7EHP2_9LILI</name>
<dbReference type="EMBL" id="CP097503">
    <property type="protein sequence ID" value="URD77198.1"/>
    <property type="molecule type" value="Genomic_DNA"/>
</dbReference>
<evidence type="ECO:0000256" key="5">
    <source>
        <dbReference type="ARBA" id="ARBA00023242"/>
    </source>
</evidence>
<keyword evidence="10" id="KW-1185">Reference proteome</keyword>
<evidence type="ECO:0000256" key="4">
    <source>
        <dbReference type="ARBA" id="ARBA00023163"/>
    </source>
</evidence>
<evidence type="ECO:0000313" key="10">
    <source>
        <dbReference type="Proteomes" id="UP001055439"/>
    </source>
</evidence>
<dbReference type="Pfam" id="PF10513">
    <property type="entry name" value="EPL1"/>
    <property type="match status" value="1"/>
</dbReference>
<reference evidence="9" key="1">
    <citation type="submission" date="2022-05" db="EMBL/GenBank/DDBJ databases">
        <title>The Musa troglodytarum L. genome provides insights into the mechanism of non-climacteric behaviour and enrichment of carotenoids.</title>
        <authorList>
            <person name="Wang J."/>
        </authorList>
    </citation>
    <scope>NUCLEOTIDE SEQUENCE</scope>
    <source>
        <tissue evidence="9">Leaf</tissue>
    </source>
</reference>
<proteinExistence type="inferred from homology"/>
<dbReference type="GO" id="GO:0035267">
    <property type="term" value="C:NuA4 histone acetyltransferase complex"/>
    <property type="evidence" value="ECO:0007669"/>
    <property type="project" value="InterPro"/>
</dbReference>
<feature type="compositionally biased region" description="Low complexity" evidence="7">
    <location>
        <begin position="722"/>
        <end position="732"/>
    </location>
</feature>
<comment type="subcellular location">
    <subcellularLocation>
        <location evidence="1 6">Nucleus</location>
    </subcellularLocation>
</comment>
<accession>A0A9E7EHP2</accession>
<dbReference type="InterPro" id="IPR019542">
    <property type="entry name" value="Enhancer_polycomb-like_N"/>
</dbReference>
<feature type="domain" description="Enhancer of polycomb-like N-terminal" evidence="8">
    <location>
        <begin position="899"/>
        <end position="991"/>
    </location>
</feature>
<evidence type="ECO:0000256" key="1">
    <source>
        <dbReference type="ARBA" id="ARBA00004123"/>
    </source>
</evidence>
<organism evidence="9 10">
    <name type="scientific">Musa troglodytarum</name>
    <name type="common">fe'i banana</name>
    <dbReference type="NCBI Taxonomy" id="320322"/>
    <lineage>
        <taxon>Eukaryota</taxon>
        <taxon>Viridiplantae</taxon>
        <taxon>Streptophyta</taxon>
        <taxon>Embryophyta</taxon>
        <taxon>Tracheophyta</taxon>
        <taxon>Spermatophyta</taxon>
        <taxon>Magnoliopsida</taxon>
        <taxon>Liliopsida</taxon>
        <taxon>Zingiberales</taxon>
        <taxon>Musaceae</taxon>
        <taxon>Musa</taxon>
    </lineage>
</organism>
<keyword evidence="3 6" id="KW-0805">Transcription regulation</keyword>
<protein>
    <recommendedName>
        <fullName evidence="6">Enhancer of polycomb-like protein</fullName>
    </recommendedName>
</protein>
<evidence type="ECO:0000256" key="7">
    <source>
        <dbReference type="SAM" id="MobiDB-lite"/>
    </source>
</evidence>
<dbReference type="OrthoDB" id="435275at2759"/>
<keyword evidence="5 6" id="KW-0539">Nucleus</keyword>
<evidence type="ECO:0000256" key="6">
    <source>
        <dbReference type="RuleBase" id="RU361124"/>
    </source>
</evidence>
<evidence type="ECO:0000259" key="8">
    <source>
        <dbReference type="Pfam" id="PF10513"/>
    </source>
</evidence>
<evidence type="ECO:0000256" key="3">
    <source>
        <dbReference type="ARBA" id="ARBA00023015"/>
    </source>
</evidence>
<evidence type="ECO:0000256" key="2">
    <source>
        <dbReference type="ARBA" id="ARBA00008035"/>
    </source>
</evidence>
<dbReference type="GO" id="GO:0005634">
    <property type="term" value="C:nucleus"/>
    <property type="evidence" value="ECO:0007669"/>
    <property type="project" value="UniProtKB-SubCell"/>
</dbReference>
<dbReference type="AlphaFoldDB" id="A0A9E7EHP2"/>
<evidence type="ECO:0000313" key="9">
    <source>
        <dbReference type="EMBL" id="URD77198.1"/>
    </source>
</evidence>
<dbReference type="GO" id="GO:0006357">
    <property type="term" value="P:regulation of transcription by RNA polymerase II"/>
    <property type="evidence" value="ECO:0007669"/>
    <property type="project" value="InterPro"/>
</dbReference>
<dbReference type="InterPro" id="IPR024943">
    <property type="entry name" value="Enhancer_polycomb"/>
</dbReference>
<dbReference type="Proteomes" id="UP001055439">
    <property type="component" value="Chromosome 10"/>
</dbReference>